<name>C5T4Z0_ACIDE</name>
<protein>
    <submittedName>
        <fullName evidence="1">Phage protein</fullName>
    </submittedName>
</protein>
<dbReference type="OrthoDB" id="8480829at2"/>
<dbReference type="AlphaFoldDB" id="C5T4Z0"/>
<evidence type="ECO:0000313" key="2">
    <source>
        <dbReference type="Proteomes" id="UP000003856"/>
    </source>
</evidence>
<evidence type="ECO:0000313" key="1">
    <source>
        <dbReference type="EMBL" id="EER60445.1"/>
    </source>
</evidence>
<dbReference type="Proteomes" id="UP000003856">
    <property type="component" value="Unassembled WGS sequence"/>
</dbReference>
<dbReference type="EMBL" id="ACQT01000055">
    <property type="protein sequence ID" value="EER60445.1"/>
    <property type="molecule type" value="Genomic_DNA"/>
</dbReference>
<gene>
    <name evidence="1" type="ORF">AcdelDRAFT_1970</name>
</gene>
<comment type="caution">
    <text evidence="1">The sequence shown here is derived from an EMBL/GenBank/DDBJ whole genome shotgun (WGS) entry which is preliminary data.</text>
</comment>
<dbReference type="PATRIC" id="fig|573060.9.peg.3144"/>
<accession>C5T4Z0</accession>
<keyword evidence="2" id="KW-1185">Reference proteome</keyword>
<organism evidence="1 2">
    <name type="scientific">Acidovorax delafieldii 2AN</name>
    <dbReference type="NCBI Taxonomy" id="573060"/>
    <lineage>
        <taxon>Bacteria</taxon>
        <taxon>Pseudomonadati</taxon>
        <taxon>Pseudomonadota</taxon>
        <taxon>Betaproteobacteria</taxon>
        <taxon>Burkholderiales</taxon>
        <taxon>Comamonadaceae</taxon>
        <taxon>Acidovorax</taxon>
    </lineage>
</organism>
<reference evidence="1 2" key="1">
    <citation type="submission" date="2009-05" db="EMBL/GenBank/DDBJ databases">
        <title>The draft genome of Acidovorax delafieldii 2AN.</title>
        <authorList>
            <consortium name="US DOE Joint Genome Institute (JGI-PGF)"/>
            <person name="Lucas S."/>
            <person name="Copeland A."/>
            <person name="Lapidus A."/>
            <person name="Glavina del Rio T."/>
            <person name="Tice H."/>
            <person name="Bruce D."/>
            <person name="Goodwin L."/>
            <person name="Pitluck S."/>
            <person name="Larimer F."/>
            <person name="Land M.L."/>
            <person name="Hauser L."/>
            <person name="Shelobolina E.S."/>
            <person name="Picardal F."/>
            <person name="Roden E."/>
            <person name="Emerson D."/>
        </authorList>
    </citation>
    <scope>NUCLEOTIDE SEQUENCE [LARGE SCALE GENOMIC DNA]</scope>
    <source>
        <strain evidence="1 2">2AN</strain>
    </source>
</reference>
<sequence length="128" mass="14630">MNAIYIEVSAAVRYWEDATVNGQEDTDGKLIPMKQGCYWVPVIRLADGQIMNWPSGTTADVHYKVCDQGEYWLRDEVKRIAKWGSFYVPDEFLCHGDTGYGDYIIFKVGESGLIQGWNVPTVDPDEWE</sequence>
<proteinExistence type="predicted"/>
<dbReference type="RefSeq" id="WP_005796006.1">
    <property type="nucleotide sequence ID" value="NZ_ACQT01000055.1"/>
</dbReference>